<comment type="caution">
    <text evidence="1">The sequence shown here is derived from an EMBL/GenBank/DDBJ whole genome shotgun (WGS) entry which is preliminary data.</text>
</comment>
<accession>A0A8H5BBW1</accession>
<proteinExistence type="predicted"/>
<name>A0A8H5BBW1_9AGAR</name>
<evidence type="ECO:0000313" key="1">
    <source>
        <dbReference type="EMBL" id="KAF5319342.1"/>
    </source>
</evidence>
<dbReference type="AlphaFoldDB" id="A0A8H5BBW1"/>
<evidence type="ECO:0000313" key="2">
    <source>
        <dbReference type="Proteomes" id="UP000567179"/>
    </source>
</evidence>
<keyword evidence="2" id="KW-1185">Reference proteome</keyword>
<dbReference type="EMBL" id="JAACJJ010000029">
    <property type="protein sequence ID" value="KAF5319342.1"/>
    <property type="molecule type" value="Genomic_DNA"/>
</dbReference>
<dbReference type="Proteomes" id="UP000567179">
    <property type="component" value="Unassembled WGS sequence"/>
</dbReference>
<protein>
    <submittedName>
        <fullName evidence="1">Uncharacterized protein</fullName>
    </submittedName>
</protein>
<sequence>MDDTIKLEPHKRMIRGLRGNEGPRAQEGQQHRIRCNHGEYGSSAKMEDEGNAVSELEHTLGIPSVAQARVGTKDTLLLRSLIPMHCKECDTRKAAQETYFTISYDMLDVRAETSAQVLVKDAQRKTADAATRLSEQWESRGGWLLALQSKGAEAVGVGALHDEHVLLNVGTTVPAWVRGGGGAHGRLIDAGTWWRVGLDPARTRECDSVSVPVSVRIGLGDHSLLHRFLDLTPVELSNTASVKISGSSTLGKLVALAQWICEATICPHSKWLMEVAHVGALAKRREPSSRSGTTTSRSLNPLNRLIHRGGEKVATVGDSNNRESDKKDRVALGQRDLALVGTGGRLDIAKTSNKTEDQLEARDDDGVEIIVDEDEQLGSCGQLFVGLRDVEFKPFQI</sequence>
<gene>
    <name evidence="1" type="ORF">D9619_008897</name>
</gene>
<reference evidence="1 2" key="1">
    <citation type="journal article" date="2020" name="ISME J.">
        <title>Uncovering the hidden diversity of litter-decomposition mechanisms in mushroom-forming fungi.</title>
        <authorList>
            <person name="Floudas D."/>
            <person name="Bentzer J."/>
            <person name="Ahren D."/>
            <person name="Johansson T."/>
            <person name="Persson P."/>
            <person name="Tunlid A."/>
        </authorList>
    </citation>
    <scope>NUCLEOTIDE SEQUENCE [LARGE SCALE GENOMIC DNA]</scope>
    <source>
        <strain evidence="1 2">CBS 101986</strain>
    </source>
</reference>
<organism evidence="1 2">
    <name type="scientific">Psilocybe cf. subviscida</name>
    <dbReference type="NCBI Taxonomy" id="2480587"/>
    <lineage>
        <taxon>Eukaryota</taxon>
        <taxon>Fungi</taxon>
        <taxon>Dikarya</taxon>
        <taxon>Basidiomycota</taxon>
        <taxon>Agaricomycotina</taxon>
        <taxon>Agaricomycetes</taxon>
        <taxon>Agaricomycetidae</taxon>
        <taxon>Agaricales</taxon>
        <taxon>Agaricineae</taxon>
        <taxon>Strophariaceae</taxon>
        <taxon>Psilocybe</taxon>
    </lineage>
</organism>